<organism evidence="1 2">
    <name type="scientific">Nannocystis pusilla</name>
    <dbReference type="NCBI Taxonomy" id="889268"/>
    <lineage>
        <taxon>Bacteria</taxon>
        <taxon>Pseudomonadati</taxon>
        <taxon>Myxococcota</taxon>
        <taxon>Polyangia</taxon>
        <taxon>Nannocystales</taxon>
        <taxon>Nannocystaceae</taxon>
        <taxon>Nannocystis</taxon>
    </lineage>
</organism>
<evidence type="ECO:0000313" key="1">
    <source>
        <dbReference type="EMBL" id="MBZ5709324.1"/>
    </source>
</evidence>
<evidence type="ECO:0008006" key="3">
    <source>
        <dbReference type="Google" id="ProtNLM"/>
    </source>
</evidence>
<proteinExistence type="predicted"/>
<sequence>MPPVDLSAPAPSYWKIAPGEKAVNWPDCLKGGYISIGYYELGDLAGLTKAQFEARRDDLLQNDPGYADFSKFGINMVWRFAQIPVGARVVANRGHYEVLGIGTVIRPYYYEESAEFPHRLGVRWDDTTRRSVAFTHWNATLIGLSRDDFLKILAAPPSDGQQSASLSMAVLGTVMRPRSRSAPPLTFERITQALARGGYHFPDELVASYLLALQTKRFVILSGISGTGKTQLALQVGRVMTPSRLAALSEDDPPPKLALTRDDLDRARIPLHPDILARFPRFVAALERNAEVMLSTHDDTREQSTLVDRRVPHRPVLVLQDAAAEWLTSTFRPGQLLALDIDEDATPPSVFLLPASPTDAARTVEVVTVRPDWTDHRGLLGFYNPLTQRYQATPFLRLLLAARDELDLAGKQNRLPRPFFAILDEMNLARVEHYFADFLSCLESGEPLHLHDDPRLASGDIDGAELLPTHLEIPRNVFITGTVNVDETTYMFSPKVLDRAFVFEFNAVDLGAYARPSSQTTTPLRLTRAFPDPFTFSGNPTPDDWTKLVRLHGNITLRPLQAVHDALRRDNRHFGFRVANEIARFVLLAAEQANDAALQTALDIAVLSKVLPKLHGTQQELGELMTRLFAICVNPEDPKSAPPIDQWEPLHDRIIPRQANLNPLLAKLPRSAAKLWRMHRRLNQQGFVSFIE</sequence>
<dbReference type="SUPFAM" id="SSF52540">
    <property type="entry name" value="P-loop containing nucleoside triphosphate hydrolases"/>
    <property type="match status" value="1"/>
</dbReference>
<accession>A0ABS7TM62</accession>
<dbReference type="Gene3D" id="3.40.50.300">
    <property type="entry name" value="P-loop containing nucleotide triphosphate hydrolases"/>
    <property type="match status" value="1"/>
</dbReference>
<reference evidence="1" key="1">
    <citation type="submission" date="2021-08" db="EMBL/GenBank/DDBJ databases">
        <authorList>
            <person name="Stevens D.C."/>
        </authorList>
    </citation>
    <scope>NUCLEOTIDE SEQUENCE</scope>
    <source>
        <strain evidence="1">DSM 53165</strain>
    </source>
</reference>
<name>A0ABS7TM62_9BACT</name>
<comment type="caution">
    <text evidence="1">The sequence shown here is derived from an EMBL/GenBank/DDBJ whole genome shotgun (WGS) entry which is preliminary data.</text>
</comment>
<protein>
    <recommendedName>
        <fullName evidence="3">AAA+ ATPase domain-containing protein</fullName>
    </recommendedName>
</protein>
<keyword evidence="2" id="KW-1185">Reference proteome</keyword>
<dbReference type="Proteomes" id="UP001139031">
    <property type="component" value="Unassembled WGS sequence"/>
</dbReference>
<dbReference type="EMBL" id="JAIRAU010000005">
    <property type="protein sequence ID" value="MBZ5709324.1"/>
    <property type="molecule type" value="Genomic_DNA"/>
</dbReference>
<gene>
    <name evidence="1" type="ORF">K7C98_08630</name>
</gene>
<evidence type="ECO:0000313" key="2">
    <source>
        <dbReference type="Proteomes" id="UP001139031"/>
    </source>
</evidence>
<dbReference type="RefSeq" id="WP_224191101.1">
    <property type="nucleotide sequence ID" value="NZ_JAIRAU010000005.1"/>
</dbReference>
<dbReference type="InterPro" id="IPR027417">
    <property type="entry name" value="P-loop_NTPase"/>
</dbReference>